<dbReference type="NCBIfam" id="NF005926">
    <property type="entry name" value="PRK07940.1"/>
    <property type="match status" value="1"/>
</dbReference>
<dbReference type="InterPro" id="IPR050238">
    <property type="entry name" value="DNA_Rep/Repair_Clamp_Loader"/>
</dbReference>
<reference evidence="4 5" key="1">
    <citation type="submission" date="2020-03" db="EMBL/GenBank/DDBJ databases">
        <title>Two novel Motilibacter sp.</title>
        <authorList>
            <person name="Liu S."/>
        </authorList>
    </citation>
    <scope>NUCLEOTIDE SEQUENCE [LARGE SCALE GENOMIC DNA]</scope>
    <source>
        <strain evidence="4 5">E257</strain>
    </source>
</reference>
<protein>
    <submittedName>
        <fullName evidence="4">DNA polymerase III subunit delta</fullName>
        <ecNumber evidence="4">2.7.7.7</ecNumber>
    </submittedName>
</protein>
<dbReference type="Proteomes" id="UP000800981">
    <property type="component" value="Unassembled WGS sequence"/>
</dbReference>
<dbReference type="EMBL" id="JAANNP010000097">
    <property type="protein sequence ID" value="NHC16131.1"/>
    <property type="molecule type" value="Genomic_DNA"/>
</dbReference>
<evidence type="ECO:0000256" key="1">
    <source>
        <dbReference type="SAM" id="Coils"/>
    </source>
</evidence>
<gene>
    <name evidence="4" type="ORF">G9H71_20295</name>
</gene>
<feature type="coiled-coil region" evidence="1">
    <location>
        <begin position="206"/>
        <end position="266"/>
    </location>
</feature>
<name>A0ABX0H1B1_9ACTN</name>
<evidence type="ECO:0000313" key="4">
    <source>
        <dbReference type="EMBL" id="NHC16131.1"/>
    </source>
</evidence>
<dbReference type="PANTHER" id="PTHR11669">
    <property type="entry name" value="REPLICATION FACTOR C / DNA POLYMERASE III GAMMA-TAU SUBUNIT"/>
    <property type="match status" value="1"/>
</dbReference>
<keyword evidence="4" id="KW-0548">Nucleotidyltransferase</keyword>
<dbReference type="EC" id="2.7.7.7" evidence="4"/>
<evidence type="ECO:0000256" key="2">
    <source>
        <dbReference type="SAM" id="MobiDB-lite"/>
    </source>
</evidence>
<dbReference type="GO" id="GO:0003887">
    <property type="term" value="F:DNA-directed DNA polymerase activity"/>
    <property type="evidence" value="ECO:0007669"/>
    <property type="project" value="UniProtKB-EC"/>
</dbReference>
<dbReference type="Gene3D" id="3.40.50.300">
    <property type="entry name" value="P-loop containing nucleotide triphosphate hydrolases"/>
    <property type="match status" value="1"/>
</dbReference>
<dbReference type="InterPro" id="IPR004622">
    <property type="entry name" value="DNA_pol_HolB"/>
</dbReference>
<dbReference type="InterPro" id="IPR027417">
    <property type="entry name" value="P-loop_NTPase"/>
</dbReference>
<keyword evidence="5" id="KW-1185">Reference proteome</keyword>
<evidence type="ECO:0000259" key="3">
    <source>
        <dbReference type="SMART" id="SM00382"/>
    </source>
</evidence>
<sequence>MSGVWDDLVGQAPTVAALRAASEAAAEILAGGTGPAMTHAWLFTGPPGSGRSLAARAFAAALQCPRGGCGECAACRTARSGTHADVEVVTTRLLSIGVAEARGLVERASRRPSGGRWQVIVVEDADRLTEQAANTLLKVLEEPPPRTVWLLCAPSLEDVLPTIRSRCRHLGLRTPPPEAVAEVLTRRDGIDPAMAAFAARASQGHIGRARRLARDEQARLRRAEALRIPQQVNGVGDCLTAAANLVEAANEEAATESAELDAQETAELARALGQGTTGKAMPTGAAGQLKELGKQQKTRAKRTSRDALDRALVDLVSYYRDVLAVQFGAPVSLVNEELRPALERAARSSTPEATLRRVEAVLACRTAIDANVAPLLAVEAMALSLRAG</sequence>
<dbReference type="SMART" id="SM00382">
    <property type="entry name" value="AAA"/>
    <property type="match status" value="1"/>
</dbReference>
<proteinExistence type="predicted"/>
<keyword evidence="1" id="KW-0175">Coiled coil</keyword>
<feature type="region of interest" description="Disordered" evidence="2">
    <location>
        <begin position="276"/>
        <end position="303"/>
    </location>
</feature>
<comment type="caution">
    <text evidence="4">The sequence shown here is derived from an EMBL/GenBank/DDBJ whole genome shotgun (WGS) entry which is preliminary data.</text>
</comment>
<dbReference type="Pfam" id="PF13177">
    <property type="entry name" value="DNA_pol3_delta2"/>
    <property type="match status" value="1"/>
</dbReference>
<organism evidence="4 5">
    <name type="scientific">Motilibacter deserti</name>
    <dbReference type="NCBI Taxonomy" id="2714956"/>
    <lineage>
        <taxon>Bacteria</taxon>
        <taxon>Bacillati</taxon>
        <taxon>Actinomycetota</taxon>
        <taxon>Actinomycetes</taxon>
        <taxon>Motilibacterales</taxon>
        <taxon>Motilibacteraceae</taxon>
        <taxon>Motilibacter</taxon>
    </lineage>
</organism>
<dbReference type="PANTHER" id="PTHR11669:SF8">
    <property type="entry name" value="DNA POLYMERASE III SUBUNIT DELTA"/>
    <property type="match status" value="1"/>
</dbReference>
<feature type="domain" description="AAA+ ATPase" evidence="3">
    <location>
        <begin position="37"/>
        <end position="176"/>
    </location>
</feature>
<dbReference type="SUPFAM" id="SSF52540">
    <property type="entry name" value="P-loop containing nucleoside triphosphate hydrolases"/>
    <property type="match status" value="1"/>
</dbReference>
<dbReference type="RefSeq" id="WP_166284599.1">
    <property type="nucleotide sequence ID" value="NZ_JAANNP010000097.1"/>
</dbReference>
<dbReference type="InterPro" id="IPR003593">
    <property type="entry name" value="AAA+_ATPase"/>
</dbReference>
<dbReference type="NCBIfam" id="TIGR00678">
    <property type="entry name" value="holB"/>
    <property type="match status" value="1"/>
</dbReference>
<accession>A0ABX0H1B1</accession>
<evidence type="ECO:0000313" key="5">
    <source>
        <dbReference type="Proteomes" id="UP000800981"/>
    </source>
</evidence>
<keyword evidence="4" id="KW-0808">Transferase</keyword>